<name>A0A484LMT4_9ASTE</name>
<evidence type="ECO:0000256" key="1">
    <source>
        <dbReference type="SAM" id="MobiDB-lite"/>
    </source>
</evidence>
<evidence type="ECO:0000313" key="3">
    <source>
        <dbReference type="Proteomes" id="UP000595140"/>
    </source>
</evidence>
<evidence type="ECO:0000313" key="2">
    <source>
        <dbReference type="EMBL" id="VFQ77730.1"/>
    </source>
</evidence>
<sequence length="315" mass="35593">MVLSFSPIHISSYGALISNVNGVDIYLSEENLQILTRLRRDGDDLDRYVGEEGARFNEAALLEEIGIRNFTPTPSQRRQTITSMNPVYQFIFYALTRILKPGKYNHTALTQEDTKTLHAMIHNVSINWCKFVMTHMFGATSEDKPLPYALLVMDFLDEYNIKTDVGPKQKGTNHWEIDESSFHSGNDEAPFPPSRAHRQAPEPSSNSQSLSEQMAALIATPSRIDTNVTQTAQNVNTLSRELHGYFDFVNYPYAQLVPYTNPSNIGGEGQSSGLNDIEVEKEENEEESDEDTEDVDESDEEEEEDDQDDSCSEDF</sequence>
<proteinExistence type="predicted"/>
<accession>A0A484LMT4</accession>
<dbReference type="Proteomes" id="UP000595140">
    <property type="component" value="Unassembled WGS sequence"/>
</dbReference>
<dbReference type="EMBL" id="OOIL02001701">
    <property type="protein sequence ID" value="VFQ77730.1"/>
    <property type="molecule type" value="Genomic_DNA"/>
</dbReference>
<feature type="region of interest" description="Disordered" evidence="1">
    <location>
        <begin position="167"/>
        <end position="212"/>
    </location>
</feature>
<feature type="compositionally biased region" description="Polar residues" evidence="1">
    <location>
        <begin position="202"/>
        <end position="212"/>
    </location>
</feature>
<reference evidence="2 3" key="1">
    <citation type="submission" date="2018-04" db="EMBL/GenBank/DDBJ databases">
        <authorList>
            <person name="Vogel A."/>
        </authorList>
    </citation>
    <scope>NUCLEOTIDE SEQUENCE [LARGE SCALE GENOMIC DNA]</scope>
</reference>
<keyword evidence="3" id="KW-1185">Reference proteome</keyword>
<feature type="region of interest" description="Disordered" evidence="1">
    <location>
        <begin position="262"/>
        <end position="315"/>
    </location>
</feature>
<protein>
    <submittedName>
        <fullName evidence="2">Uncharacterized protein</fullName>
    </submittedName>
</protein>
<organism evidence="2 3">
    <name type="scientific">Cuscuta campestris</name>
    <dbReference type="NCBI Taxonomy" id="132261"/>
    <lineage>
        <taxon>Eukaryota</taxon>
        <taxon>Viridiplantae</taxon>
        <taxon>Streptophyta</taxon>
        <taxon>Embryophyta</taxon>
        <taxon>Tracheophyta</taxon>
        <taxon>Spermatophyta</taxon>
        <taxon>Magnoliopsida</taxon>
        <taxon>eudicotyledons</taxon>
        <taxon>Gunneridae</taxon>
        <taxon>Pentapetalae</taxon>
        <taxon>asterids</taxon>
        <taxon>lamiids</taxon>
        <taxon>Solanales</taxon>
        <taxon>Convolvulaceae</taxon>
        <taxon>Cuscuteae</taxon>
        <taxon>Cuscuta</taxon>
        <taxon>Cuscuta subgen. Grammica</taxon>
        <taxon>Cuscuta sect. Cleistogrammica</taxon>
    </lineage>
</organism>
<feature type="compositionally biased region" description="Acidic residues" evidence="1">
    <location>
        <begin position="277"/>
        <end position="315"/>
    </location>
</feature>
<feature type="compositionally biased region" description="Basic and acidic residues" evidence="1">
    <location>
        <begin position="167"/>
        <end position="181"/>
    </location>
</feature>
<dbReference type="AlphaFoldDB" id="A0A484LMT4"/>
<gene>
    <name evidence="2" type="ORF">CCAM_LOCUS19506</name>
</gene>